<sequence>MQLRKPATAILALALSAGLAQADDAAPAAGSTLDKIAKKRCDLSSVTVNLQCLSLITTISKKWWVTRQDYFQRHC</sequence>
<evidence type="ECO:0000256" key="1">
    <source>
        <dbReference type="SAM" id="SignalP"/>
    </source>
</evidence>
<protein>
    <submittedName>
        <fullName evidence="2">Glutamate and aspartate transporter subunit</fullName>
    </submittedName>
</protein>
<evidence type="ECO:0000313" key="3">
    <source>
        <dbReference type="Proteomes" id="UP000254785"/>
    </source>
</evidence>
<keyword evidence="1" id="KW-0732">Signal</keyword>
<feature type="chain" id="PRO_5016754658" evidence="1">
    <location>
        <begin position="23"/>
        <end position="75"/>
    </location>
</feature>
<dbReference type="EMBL" id="UGDC01000003">
    <property type="protein sequence ID" value="STJ81817.1"/>
    <property type="molecule type" value="Genomic_DNA"/>
</dbReference>
<organism evidence="2 3">
    <name type="scientific">Escherichia coli</name>
    <dbReference type="NCBI Taxonomy" id="562"/>
    <lineage>
        <taxon>Bacteria</taxon>
        <taxon>Pseudomonadati</taxon>
        <taxon>Pseudomonadota</taxon>
        <taxon>Gammaproteobacteria</taxon>
        <taxon>Enterobacterales</taxon>
        <taxon>Enterobacteriaceae</taxon>
        <taxon>Escherichia</taxon>
    </lineage>
</organism>
<dbReference type="Proteomes" id="UP000254785">
    <property type="component" value="Unassembled WGS sequence"/>
</dbReference>
<gene>
    <name evidence="2" type="ORF">NCTC9117_04402</name>
</gene>
<accession>A0A376YG53</accession>
<reference evidence="2 3" key="1">
    <citation type="submission" date="2018-06" db="EMBL/GenBank/DDBJ databases">
        <authorList>
            <consortium name="Pathogen Informatics"/>
            <person name="Doyle S."/>
        </authorList>
    </citation>
    <scope>NUCLEOTIDE SEQUENCE [LARGE SCALE GENOMIC DNA]</scope>
    <source>
        <strain evidence="2 3">NCTC9117</strain>
    </source>
</reference>
<evidence type="ECO:0000313" key="2">
    <source>
        <dbReference type="EMBL" id="STJ81817.1"/>
    </source>
</evidence>
<proteinExistence type="predicted"/>
<feature type="signal peptide" evidence="1">
    <location>
        <begin position="1"/>
        <end position="22"/>
    </location>
</feature>
<dbReference type="AlphaFoldDB" id="A0A376YG53"/>
<name>A0A376YG53_ECOLX</name>